<organism evidence="1 2">
    <name type="scientific">Romanomermis culicivorax</name>
    <name type="common">Nematode worm</name>
    <dbReference type="NCBI Taxonomy" id="13658"/>
    <lineage>
        <taxon>Eukaryota</taxon>
        <taxon>Metazoa</taxon>
        <taxon>Ecdysozoa</taxon>
        <taxon>Nematoda</taxon>
        <taxon>Enoplea</taxon>
        <taxon>Dorylaimia</taxon>
        <taxon>Mermithida</taxon>
        <taxon>Mermithoidea</taxon>
        <taxon>Mermithidae</taxon>
        <taxon>Romanomermis</taxon>
    </lineage>
</organism>
<proteinExistence type="predicted"/>
<sequence>MGSKSNDCVATMQPSHIGSRFTLAPISLWRPSCLILWRPLCVKFTMSMKILRAVLNFTFCITLKNLYFPAGKLCTLLESLPFSKLLFS</sequence>
<protein>
    <submittedName>
        <fullName evidence="2">Uncharacterized protein</fullName>
    </submittedName>
</protein>
<name>A0A915JEF9_ROMCU</name>
<evidence type="ECO:0000313" key="1">
    <source>
        <dbReference type="Proteomes" id="UP000887565"/>
    </source>
</evidence>
<dbReference type="AlphaFoldDB" id="A0A915JEF9"/>
<dbReference type="WBParaSite" id="nRc.2.0.1.t24195-RA">
    <property type="protein sequence ID" value="nRc.2.0.1.t24195-RA"/>
    <property type="gene ID" value="nRc.2.0.1.g24195"/>
</dbReference>
<accession>A0A915JEF9</accession>
<reference evidence="2" key="1">
    <citation type="submission" date="2022-11" db="UniProtKB">
        <authorList>
            <consortium name="WormBaseParasite"/>
        </authorList>
    </citation>
    <scope>IDENTIFICATION</scope>
</reference>
<dbReference type="Proteomes" id="UP000887565">
    <property type="component" value="Unplaced"/>
</dbReference>
<keyword evidence="1" id="KW-1185">Reference proteome</keyword>
<evidence type="ECO:0000313" key="2">
    <source>
        <dbReference type="WBParaSite" id="nRc.2.0.1.t24195-RA"/>
    </source>
</evidence>